<comment type="caution">
    <text evidence="1">The sequence shown here is derived from an EMBL/GenBank/DDBJ whole genome shotgun (WGS) entry which is preliminary data.</text>
</comment>
<organism evidence="1 2">
    <name type="scientific">Neobacillus piezotolerans</name>
    <dbReference type="NCBI Taxonomy" id="2259171"/>
    <lineage>
        <taxon>Bacteria</taxon>
        <taxon>Bacillati</taxon>
        <taxon>Bacillota</taxon>
        <taxon>Bacilli</taxon>
        <taxon>Bacillales</taxon>
        <taxon>Bacillaceae</taxon>
        <taxon>Neobacillus</taxon>
    </lineage>
</organism>
<dbReference type="Gene3D" id="3.30.110.170">
    <property type="entry name" value="Protein of unknown function (DUF541), domain 1"/>
    <property type="match status" value="1"/>
</dbReference>
<name>A0A3D8GLR5_9BACI</name>
<dbReference type="InterPro" id="IPR007497">
    <property type="entry name" value="SIMPL/DUF541"/>
</dbReference>
<dbReference type="OrthoDB" id="9785192at2"/>
<proteinExistence type="predicted"/>
<dbReference type="GO" id="GO:0006974">
    <property type="term" value="P:DNA damage response"/>
    <property type="evidence" value="ECO:0007669"/>
    <property type="project" value="TreeGrafter"/>
</dbReference>
<dbReference type="Pfam" id="PF04402">
    <property type="entry name" value="SIMPL"/>
    <property type="match status" value="1"/>
</dbReference>
<dbReference type="AlphaFoldDB" id="A0A3D8GLR5"/>
<dbReference type="Gene3D" id="3.30.70.2970">
    <property type="entry name" value="Protein of unknown function (DUF541), domain 2"/>
    <property type="match status" value="1"/>
</dbReference>
<keyword evidence="2" id="KW-1185">Reference proteome</keyword>
<evidence type="ECO:0000313" key="1">
    <source>
        <dbReference type="EMBL" id="RDU35159.1"/>
    </source>
</evidence>
<dbReference type="PANTHER" id="PTHR34387">
    <property type="entry name" value="SLR1258 PROTEIN"/>
    <property type="match status" value="1"/>
</dbReference>
<accession>A0A3D8GLR5</accession>
<dbReference type="Proteomes" id="UP000257144">
    <property type="component" value="Unassembled WGS sequence"/>
</dbReference>
<dbReference type="InterPro" id="IPR052022">
    <property type="entry name" value="26kDa_periplasmic_antigen"/>
</dbReference>
<gene>
    <name evidence="1" type="ORF">DRW41_19635</name>
</gene>
<dbReference type="RefSeq" id="WP_115453729.1">
    <property type="nucleotide sequence ID" value="NZ_QNQT01000013.1"/>
</dbReference>
<dbReference type="EMBL" id="QNQT01000013">
    <property type="protein sequence ID" value="RDU35159.1"/>
    <property type="molecule type" value="Genomic_DNA"/>
</dbReference>
<dbReference type="PANTHER" id="PTHR34387:SF1">
    <property type="entry name" value="PERIPLASMIC IMMUNOGENIC PROTEIN"/>
    <property type="match status" value="1"/>
</dbReference>
<reference evidence="1 2" key="1">
    <citation type="submission" date="2018-07" db="EMBL/GenBank/DDBJ databases">
        <title>Bacillus sp. YLB-04 draft genome sequence.</title>
        <authorList>
            <person name="Yu L."/>
            <person name="Tang X."/>
        </authorList>
    </citation>
    <scope>NUCLEOTIDE SEQUENCE [LARGE SCALE GENOMIC DNA]</scope>
    <source>
        <strain evidence="1 2">YLB-04</strain>
    </source>
</reference>
<sequence>MAVDRQGEFVDKKIRVRGEGTVTIRPDTATVVVGVSTEEKDLVSGQQQNARESSRIVNALLGLGIPAENIRTSDYRIESMYDYKEGMQIFRGYKVTHLLQVRVTDLEKAGTIVDTAVRNGANYVSDIQFITSQHDAYYREALALAVQNAYEKAKTISTALGVKLNPVPVSVIEGNDFPRPVHEYHTPMVKGVSTTQIQPGKLTIEASVTSDYIFDGM</sequence>
<protein>
    <recommendedName>
        <fullName evidence="3">DUF541 domain-containing protein</fullName>
    </recommendedName>
</protein>
<evidence type="ECO:0008006" key="3">
    <source>
        <dbReference type="Google" id="ProtNLM"/>
    </source>
</evidence>
<evidence type="ECO:0000313" key="2">
    <source>
        <dbReference type="Proteomes" id="UP000257144"/>
    </source>
</evidence>